<evidence type="ECO:0000313" key="2">
    <source>
        <dbReference type="EMBL" id="KTD61561.1"/>
    </source>
</evidence>
<organism evidence="2 3">
    <name type="scientific">Legionella spiritensis</name>
    <dbReference type="NCBI Taxonomy" id="452"/>
    <lineage>
        <taxon>Bacteria</taxon>
        <taxon>Pseudomonadati</taxon>
        <taxon>Pseudomonadota</taxon>
        <taxon>Gammaproteobacteria</taxon>
        <taxon>Legionellales</taxon>
        <taxon>Legionellaceae</taxon>
        <taxon>Legionella</taxon>
    </lineage>
</organism>
<evidence type="ECO:0000256" key="1">
    <source>
        <dbReference type="SAM" id="MobiDB-lite"/>
    </source>
</evidence>
<comment type="caution">
    <text evidence="2">The sequence shown here is derived from an EMBL/GenBank/DDBJ whole genome shotgun (WGS) entry which is preliminary data.</text>
</comment>
<accession>A0A0W0YXG3</accession>
<reference evidence="2 3" key="1">
    <citation type="submission" date="2015-11" db="EMBL/GenBank/DDBJ databases">
        <title>Genomic analysis of 38 Legionella species identifies large and diverse effector repertoires.</title>
        <authorList>
            <person name="Burstein D."/>
            <person name="Amaro F."/>
            <person name="Zusman T."/>
            <person name="Lifshitz Z."/>
            <person name="Cohen O."/>
            <person name="Gilbert J.A."/>
            <person name="Pupko T."/>
            <person name="Shuman H.A."/>
            <person name="Segal G."/>
        </authorList>
    </citation>
    <scope>NUCLEOTIDE SEQUENCE [LARGE SCALE GENOMIC DNA]</scope>
    <source>
        <strain evidence="2 3">Mt.St.Helens-9</strain>
    </source>
</reference>
<dbReference type="AlphaFoldDB" id="A0A0W0YXG3"/>
<keyword evidence="3" id="KW-1185">Reference proteome</keyword>
<name>A0A0W0YXG3_LEGSP</name>
<protein>
    <submittedName>
        <fullName evidence="2">Uncharacterized protein</fullName>
    </submittedName>
</protein>
<sequence>MPFNSFSDFYKPNQNWMDLDGVDVKATLISMYPEYYDENHDVNMPELLSGIIKQEYKAKELFKSIFKMSYKGSFTSRLTSLPPLQNIMDKYGSEILAHGVEEMKGGQYSLLMMAVTGDIKINQTGWGKFQPGLPNISPVQHGPYYIIYSIGKSSVSPSYPKIGDIEHILVPFKENIEILITHITKMETAGLVTSLQKDIFIDKLISYDQLEEKLAEEFPIEENQAENATVSTQKPDLSKSHSPLLPSHLDDKKPSNKRRNPGFFERKTKRHLDFSEFQDCSPASGK</sequence>
<proteinExistence type="predicted"/>
<evidence type="ECO:0000313" key="3">
    <source>
        <dbReference type="Proteomes" id="UP000054877"/>
    </source>
</evidence>
<gene>
    <name evidence="2" type="ORF">Lspi_2191</name>
</gene>
<dbReference type="OrthoDB" id="9996178at2"/>
<feature type="region of interest" description="Disordered" evidence="1">
    <location>
        <begin position="220"/>
        <end position="270"/>
    </location>
</feature>
<dbReference type="Proteomes" id="UP000054877">
    <property type="component" value="Unassembled WGS sequence"/>
</dbReference>
<dbReference type="RefSeq" id="WP_133141191.1">
    <property type="nucleotide sequence ID" value="NZ_CAAAII010000010.1"/>
</dbReference>
<dbReference type="EMBL" id="LNYX01000031">
    <property type="protein sequence ID" value="KTD61561.1"/>
    <property type="molecule type" value="Genomic_DNA"/>
</dbReference>
<dbReference type="PATRIC" id="fig|452.5.peg.2413"/>